<dbReference type="AlphaFoldDB" id="A0A2U3TMN5"/>
<sequence>MKEYSSIKFQTLSLPCFNKYRVLFYNSEGVKFIPDNLEQLLTVKGLAYWIMDDGYKTGQGFYISSESFTLMEHELLVKILKNKFDLDCNYHKHTNGYRVYIFSKSKDKLLSLIKPYLLNHFYYKFDRGLIFNHFIR</sequence>
<dbReference type="GeneID" id="36938769"/>
<dbReference type="GO" id="GO:0004519">
    <property type="term" value="F:endonuclease activity"/>
    <property type="evidence" value="ECO:0007669"/>
    <property type="project" value="InterPro"/>
</dbReference>
<dbReference type="SUPFAM" id="SSF55608">
    <property type="entry name" value="Homing endonucleases"/>
    <property type="match status" value="1"/>
</dbReference>
<gene>
    <name evidence="3" type="primary">orf136</name>
</gene>
<accession>A0A2U3TMN5</accession>
<name>A0A2U3TMN5_9AGAM</name>
<dbReference type="EMBL" id="MG602719">
    <property type="protein sequence ID" value="AWA82214.1"/>
    <property type="molecule type" value="Genomic_DNA"/>
</dbReference>
<comment type="function">
    <text evidence="1">Mitochondrial DNA endonuclease involved in intron homing.</text>
</comment>
<dbReference type="Gene3D" id="3.10.28.10">
    <property type="entry name" value="Homing endonucleases"/>
    <property type="match status" value="2"/>
</dbReference>
<evidence type="ECO:0000256" key="1">
    <source>
        <dbReference type="ARBA" id="ARBA00002670"/>
    </source>
</evidence>
<proteinExistence type="predicted"/>
<evidence type="ECO:0000259" key="2">
    <source>
        <dbReference type="Pfam" id="PF03161"/>
    </source>
</evidence>
<protein>
    <recommendedName>
        <fullName evidence="2">Homing endonuclease LAGLIDADG domain-containing protein</fullName>
    </recommendedName>
</protein>
<keyword evidence="3" id="KW-0496">Mitochondrion</keyword>
<geneLocation type="mitochondrion" evidence="3"/>
<feature type="domain" description="Homing endonuclease LAGLIDADG" evidence="2">
    <location>
        <begin position="3"/>
        <end position="109"/>
    </location>
</feature>
<organism evidence="3">
    <name type="scientific">Cantharellus lutescens</name>
    <dbReference type="NCBI Taxonomy" id="104198"/>
    <lineage>
        <taxon>Eukaryota</taxon>
        <taxon>Fungi</taxon>
        <taxon>Dikarya</taxon>
        <taxon>Basidiomycota</taxon>
        <taxon>Agaricomycotina</taxon>
        <taxon>Agaricomycetes</taxon>
        <taxon>Cantharellales</taxon>
        <taxon>Hydnaceae</taxon>
        <taxon>Cantharellus</taxon>
    </lineage>
</organism>
<reference evidence="3" key="1">
    <citation type="journal article" date="2018" name="Int. J. Biol. Macromol.">
        <title>Characterization of the mitochondrial genomes of three species in the ectomycorrhizal genus Cantharellus and phylogeny of Agaricomycetes.</title>
        <authorList>
            <person name="Li Q."/>
            <person name="Liao M."/>
            <person name="Yang M."/>
            <person name="Xiong C."/>
            <person name="Jin X."/>
            <person name="Chen Z."/>
            <person name="Huang W."/>
        </authorList>
    </citation>
    <scope>NUCLEOTIDE SEQUENCE</scope>
    <source>
        <strain evidence="3">S144</strain>
    </source>
</reference>
<evidence type="ECO:0000313" key="3">
    <source>
        <dbReference type="EMBL" id="AWA82214.1"/>
    </source>
</evidence>
<dbReference type="InterPro" id="IPR027434">
    <property type="entry name" value="Homing_endonucl"/>
</dbReference>
<dbReference type="InterPro" id="IPR004860">
    <property type="entry name" value="LAGLIDADG_dom"/>
</dbReference>
<dbReference type="RefSeq" id="YP_009486089.1">
    <property type="nucleotide sequence ID" value="NC_037757.1"/>
</dbReference>
<dbReference type="Pfam" id="PF03161">
    <property type="entry name" value="LAGLIDADG_2"/>
    <property type="match status" value="1"/>
</dbReference>